<evidence type="ECO:0000256" key="5">
    <source>
        <dbReference type="ARBA" id="ARBA00022989"/>
    </source>
</evidence>
<evidence type="ECO:0000256" key="8">
    <source>
        <dbReference type="ARBA" id="ARBA00023170"/>
    </source>
</evidence>
<dbReference type="Pfam" id="PF02076">
    <property type="entry name" value="STE3"/>
    <property type="match status" value="1"/>
</dbReference>
<keyword evidence="3" id="KW-0589">Pheromone response</keyword>
<gene>
    <name evidence="11" type="ORF">JAAARDRAFT_141708</name>
</gene>
<dbReference type="PRINTS" id="PR00899">
    <property type="entry name" value="GPCRSTE3"/>
</dbReference>
<comment type="similarity">
    <text evidence="2">Belongs to the G-protein coupled receptor 4 family.</text>
</comment>
<keyword evidence="7 10" id="KW-0472">Membrane</keyword>
<dbReference type="GO" id="GO:0005886">
    <property type="term" value="C:plasma membrane"/>
    <property type="evidence" value="ECO:0007669"/>
    <property type="project" value="TreeGrafter"/>
</dbReference>
<evidence type="ECO:0000256" key="1">
    <source>
        <dbReference type="ARBA" id="ARBA00004141"/>
    </source>
</evidence>
<accession>A0A067P723</accession>
<dbReference type="GO" id="GO:0004933">
    <property type="term" value="F:mating-type a-factor pheromone receptor activity"/>
    <property type="evidence" value="ECO:0007669"/>
    <property type="project" value="InterPro"/>
</dbReference>
<evidence type="ECO:0000256" key="7">
    <source>
        <dbReference type="ARBA" id="ARBA00023136"/>
    </source>
</evidence>
<keyword evidence="9" id="KW-0807">Transducer</keyword>
<dbReference type="PANTHER" id="PTHR28097:SF1">
    <property type="entry name" value="PHEROMONE A FACTOR RECEPTOR"/>
    <property type="match status" value="1"/>
</dbReference>
<feature type="transmembrane region" description="Helical" evidence="10">
    <location>
        <begin position="202"/>
        <end position="226"/>
    </location>
</feature>
<evidence type="ECO:0000256" key="4">
    <source>
        <dbReference type="ARBA" id="ARBA00022692"/>
    </source>
</evidence>
<keyword evidence="5 10" id="KW-1133">Transmembrane helix</keyword>
<evidence type="ECO:0000256" key="6">
    <source>
        <dbReference type="ARBA" id="ARBA00023040"/>
    </source>
</evidence>
<feature type="transmembrane region" description="Helical" evidence="10">
    <location>
        <begin position="6"/>
        <end position="25"/>
    </location>
</feature>
<dbReference type="PRINTS" id="PR00900">
    <property type="entry name" value="PHEROMONEAR"/>
</dbReference>
<feature type="transmembrane region" description="Helical" evidence="10">
    <location>
        <begin position="37"/>
        <end position="59"/>
    </location>
</feature>
<comment type="subcellular location">
    <subcellularLocation>
        <location evidence="1">Membrane</location>
        <topology evidence="1">Multi-pass membrane protein</topology>
    </subcellularLocation>
</comment>
<evidence type="ECO:0008006" key="13">
    <source>
        <dbReference type="Google" id="ProtNLM"/>
    </source>
</evidence>
<feature type="transmembrane region" description="Helical" evidence="10">
    <location>
        <begin position="267"/>
        <end position="285"/>
    </location>
</feature>
<dbReference type="Proteomes" id="UP000027265">
    <property type="component" value="Unassembled WGS sequence"/>
</dbReference>
<evidence type="ECO:0000256" key="10">
    <source>
        <dbReference type="SAM" id="Phobius"/>
    </source>
</evidence>
<dbReference type="InParanoid" id="A0A067P723"/>
<dbReference type="OrthoDB" id="2874149at2759"/>
<evidence type="ECO:0000256" key="9">
    <source>
        <dbReference type="ARBA" id="ARBA00023224"/>
    </source>
</evidence>
<dbReference type="HOGENOM" id="CLU_027592_0_0_1"/>
<evidence type="ECO:0000256" key="3">
    <source>
        <dbReference type="ARBA" id="ARBA00022507"/>
    </source>
</evidence>
<sequence>MRHPELPVGAFLAAILVLIPVPWHWRARNIATLAIMFWLFTINIINGVNSIIWAGNAIIRVPVWCDITTKIYVGSSYALPAATMCICKHLELVASTRRVRVDHDDKRRRMIFESIMCFGIPAIFMALHYIVQGHRFDIVEDTGCTPAIYTSIASIMILLFPPLLLSTITFIYAGMALIHFIKRRISFSTHLQTSNSALTTTRYLRLIAMSVTEMVFGTFFNAYNIYSNVSLGLRPWTSWSDVHSNWGRIGQFPAIEIPASLREREFLFWWAVPVSSFIFFLFFGFGEEGRKEYRKLYQWIRVKVFRKPVKPAVRLADSYGSAPRYEAVTLVVEA</sequence>
<feature type="transmembrane region" description="Helical" evidence="10">
    <location>
        <begin position="151"/>
        <end position="181"/>
    </location>
</feature>
<keyword evidence="4 10" id="KW-0812">Transmembrane</keyword>
<keyword evidence="6" id="KW-0297">G-protein coupled receptor</keyword>
<evidence type="ECO:0000313" key="12">
    <source>
        <dbReference type="Proteomes" id="UP000027265"/>
    </source>
</evidence>
<dbReference type="GO" id="GO:0000750">
    <property type="term" value="P:pheromone-dependent signal transduction involved in conjugation with cellular fusion"/>
    <property type="evidence" value="ECO:0007669"/>
    <property type="project" value="TreeGrafter"/>
</dbReference>
<dbReference type="InterPro" id="IPR001499">
    <property type="entry name" value="GPCR_STE3"/>
</dbReference>
<feature type="transmembrane region" description="Helical" evidence="10">
    <location>
        <begin position="111"/>
        <end position="131"/>
    </location>
</feature>
<dbReference type="PANTHER" id="PTHR28097">
    <property type="entry name" value="PHEROMONE A FACTOR RECEPTOR"/>
    <property type="match status" value="1"/>
</dbReference>
<dbReference type="EMBL" id="KL197758">
    <property type="protein sequence ID" value="KDQ50564.1"/>
    <property type="molecule type" value="Genomic_DNA"/>
</dbReference>
<evidence type="ECO:0000256" key="2">
    <source>
        <dbReference type="ARBA" id="ARBA00011085"/>
    </source>
</evidence>
<protein>
    <recommendedName>
        <fullName evidence="13">Fungal pheromone STE3G-protein-coupled receptor</fullName>
    </recommendedName>
</protein>
<reference evidence="12" key="1">
    <citation type="journal article" date="2014" name="Proc. Natl. Acad. Sci. U.S.A.">
        <title>Extensive sampling of basidiomycete genomes demonstrates inadequacy of the white-rot/brown-rot paradigm for wood decay fungi.</title>
        <authorList>
            <person name="Riley R."/>
            <person name="Salamov A.A."/>
            <person name="Brown D.W."/>
            <person name="Nagy L.G."/>
            <person name="Floudas D."/>
            <person name="Held B.W."/>
            <person name="Levasseur A."/>
            <person name="Lombard V."/>
            <person name="Morin E."/>
            <person name="Otillar R."/>
            <person name="Lindquist E.A."/>
            <person name="Sun H."/>
            <person name="LaButti K.M."/>
            <person name="Schmutz J."/>
            <person name="Jabbour D."/>
            <person name="Luo H."/>
            <person name="Baker S.E."/>
            <person name="Pisabarro A.G."/>
            <person name="Walton J.D."/>
            <person name="Blanchette R.A."/>
            <person name="Henrissat B."/>
            <person name="Martin F."/>
            <person name="Cullen D."/>
            <person name="Hibbett D.S."/>
            <person name="Grigoriev I.V."/>
        </authorList>
    </citation>
    <scope>NUCLEOTIDE SEQUENCE [LARGE SCALE GENOMIC DNA]</scope>
    <source>
        <strain evidence="12">MUCL 33604</strain>
    </source>
</reference>
<proteinExistence type="inferred from homology"/>
<dbReference type="InterPro" id="IPR001546">
    <property type="entry name" value="GPCR_Pheromne_A_rcpt"/>
</dbReference>
<dbReference type="CDD" id="cd14966">
    <property type="entry name" value="7tmD_STE3"/>
    <property type="match status" value="1"/>
</dbReference>
<name>A0A067P723_9AGAM</name>
<organism evidence="11 12">
    <name type="scientific">Jaapia argillacea MUCL 33604</name>
    <dbReference type="NCBI Taxonomy" id="933084"/>
    <lineage>
        <taxon>Eukaryota</taxon>
        <taxon>Fungi</taxon>
        <taxon>Dikarya</taxon>
        <taxon>Basidiomycota</taxon>
        <taxon>Agaricomycotina</taxon>
        <taxon>Agaricomycetes</taxon>
        <taxon>Agaricomycetidae</taxon>
        <taxon>Jaapiales</taxon>
        <taxon>Jaapiaceae</taxon>
        <taxon>Jaapia</taxon>
    </lineage>
</organism>
<dbReference type="AlphaFoldDB" id="A0A067P723"/>
<keyword evidence="8" id="KW-0675">Receptor</keyword>
<evidence type="ECO:0000313" key="11">
    <source>
        <dbReference type="EMBL" id="KDQ50564.1"/>
    </source>
</evidence>
<keyword evidence="12" id="KW-1185">Reference proteome</keyword>
<dbReference type="FunCoup" id="A0A067P723">
    <property type="interactions" value="94"/>
</dbReference>